<dbReference type="GO" id="GO:0003887">
    <property type="term" value="F:DNA-directed DNA polymerase activity"/>
    <property type="evidence" value="ECO:0007669"/>
    <property type="project" value="UniProtKB-KW"/>
</dbReference>
<keyword evidence="7" id="KW-0695">RNA-directed DNA polymerase</keyword>
<evidence type="ECO:0000256" key="5">
    <source>
        <dbReference type="ARBA" id="ARBA00022842"/>
    </source>
</evidence>
<dbReference type="SUPFAM" id="SSF53098">
    <property type="entry name" value="Ribonuclease H-like"/>
    <property type="match status" value="1"/>
</dbReference>
<dbReference type="GO" id="GO:0006310">
    <property type="term" value="P:DNA recombination"/>
    <property type="evidence" value="ECO:0007669"/>
    <property type="project" value="UniProtKB-KW"/>
</dbReference>
<dbReference type="AlphaFoldDB" id="A0AAV1VG95"/>
<dbReference type="GO" id="GO:0015074">
    <property type="term" value="P:DNA integration"/>
    <property type="evidence" value="ECO:0007669"/>
    <property type="project" value="UniProtKB-KW"/>
</dbReference>
<keyword evidence="5" id="KW-0460">Magnesium</keyword>
<name>A0AAV1VG95_9STRA</name>
<dbReference type="GO" id="GO:0046872">
    <property type="term" value="F:metal ion binding"/>
    <property type="evidence" value="ECO:0007669"/>
    <property type="project" value="UniProtKB-KW"/>
</dbReference>
<sequence>MNRTIMEKARSMLYYKGIDMQWWAEAVSTAVYLINRSTNSANSDVTPFEVGFKMKPSIEHLRVFGSQGYAHIDDAKRTKLETKSYRCMFLGYGENTKGYRVFNLERSKVIISRSVKLDEREVEGIYDTVVPDKVPVVKYIRDTDEAVIPVVRPYDGDETMKDVEESAPDVEMDEIESAPFETGIIIPQVLKNQEAMR</sequence>
<dbReference type="Proteomes" id="UP001162060">
    <property type="component" value="Unassembled WGS sequence"/>
</dbReference>
<organism evidence="11 12">
    <name type="scientific">Peronospora matthiolae</name>
    <dbReference type="NCBI Taxonomy" id="2874970"/>
    <lineage>
        <taxon>Eukaryota</taxon>
        <taxon>Sar</taxon>
        <taxon>Stramenopiles</taxon>
        <taxon>Oomycota</taxon>
        <taxon>Peronosporomycetes</taxon>
        <taxon>Peronosporales</taxon>
        <taxon>Peronosporaceae</taxon>
        <taxon>Peronospora</taxon>
    </lineage>
</organism>
<keyword evidence="9" id="KW-0233">DNA recombination</keyword>
<evidence type="ECO:0000256" key="6">
    <source>
        <dbReference type="ARBA" id="ARBA00022908"/>
    </source>
</evidence>
<feature type="domain" description="Retroviral polymerase SH3-like" evidence="10">
    <location>
        <begin position="67"/>
        <end position="121"/>
    </location>
</feature>
<keyword evidence="8" id="KW-0808">Transferase</keyword>
<evidence type="ECO:0000313" key="11">
    <source>
        <dbReference type="EMBL" id="CAK7945939.1"/>
    </source>
</evidence>
<keyword evidence="6" id="KW-0229">DNA integration</keyword>
<dbReference type="InterPro" id="IPR057670">
    <property type="entry name" value="SH3_retrovirus"/>
</dbReference>
<reference evidence="11" key="1">
    <citation type="submission" date="2024-01" db="EMBL/GenBank/DDBJ databases">
        <authorList>
            <person name="Webb A."/>
        </authorList>
    </citation>
    <scope>NUCLEOTIDE SEQUENCE</scope>
    <source>
        <strain evidence="11">Pm1</strain>
    </source>
</reference>
<dbReference type="InterPro" id="IPR036397">
    <property type="entry name" value="RNaseH_sf"/>
</dbReference>
<proteinExistence type="predicted"/>
<dbReference type="Gene3D" id="3.30.420.10">
    <property type="entry name" value="Ribonuclease H-like superfamily/Ribonuclease H"/>
    <property type="match status" value="1"/>
</dbReference>
<evidence type="ECO:0000256" key="1">
    <source>
        <dbReference type="ARBA" id="ARBA00022722"/>
    </source>
</evidence>
<evidence type="ECO:0000256" key="2">
    <source>
        <dbReference type="ARBA" id="ARBA00022723"/>
    </source>
</evidence>
<keyword evidence="8" id="KW-0239">DNA-directed DNA polymerase</keyword>
<keyword evidence="2" id="KW-0479">Metal-binding</keyword>
<dbReference type="Pfam" id="PF25597">
    <property type="entry name" value="SH3_retrovirus"/>
    <property type="match status" value="1"/>
</dbReference>
<dbReference type="PANTHER" id="PTHR42648:SF11">
    <property type="entry name" value="TRANSPOSON TY4-P GAG-POL POLYPROTEIN"/>
    <property type="match status" value="1"/>
</dbReference>
<accession>A0AAV1VG95</accession>
<keyword evidence="3" id="KW-0255">Endonuclease</keyword>
<evidence type="ECO:0000256" key="3">
    <source>
        <dbReference type="ARBA" id="ARBA00022759"/>
    </source>
</evidence>
<evidence type="ECO:0000259" key="10">
    <source>
        <dbReference type="Pfam" id="PF25597"/>
    </source>
</evidence>
<gene>
    <name evidence="11" type="ORF">PM001_LOCUS31089</name>
</gene>
<dbReference type="GO" id="GO:0003676">
    <property type="term" value="F:nucleic acid binding"/>
    <property type="evidence" value="ECO:0007669"/>
    <property type="project" value="InterPro"/>
</dbReference>
<keyword evidence="8" id="KW-0548">Nucleotidyltransferase</keyword>
<evidence type="ECO:0000256" key="9">
    <source>
        <dbReference type="ARBA" id="ARBA00023172"/>
    </source>
</evidence>
<dbReference type="GO" id="GO:0004519">
    <property type="term" value="F:endonuclease activity"/>
    <property type="evidence" value="ECO:0007669"/>
    <property type="project" value="UniProtKB-KW"/>
</dbReference>
<evidence type="ECO:0000256" key="4">
    <source>
        <dbReference type="ARBA" id="ARBA00022801"/>
    </source>
</evidence>
<dbReference type="PANTHER" id="PTHR42648">
    <property type="entry name" value="TRANSPOSASE, PUTATIVE-RELATED"/>
    <property type="match status" value="1"/>
</dbReference>
<protein>
    <recommendedName>
        <fullName evidence="10">Retroviral polymerase SH3-like domain-containing protein</fullName>
    </recommendedName>
</protein>
<dbReference type="InterPro" id="IPR039537">
    <property type="entry name" value="Retrotran_Ty1/copia-like"/>
</dbReference>
<dbReference type="GO" id="GO:0016787">
    <property type="term" value="F:hydrolase activity"/>
    <property type="evidence" value="ECO:0007669"/>
    <property type="project" value="UniProtKB-KW"/>
</dbReference>
<evidence type="ECO:0000256" key="7">
    <source>
        <dbReference type="ARBA" id="ARBA00022918"/>
    </source>
</evidence>
<evidence type="ECO:0000313" key="12">
    <source>
        <dbReference type="Proteomes" id="UP001162060"/>
    </source>
</evidence>
<keyword evidence="1" id="KW-0540">Nuclease</keyword>
<dbReference type="EMBL" id="CAKLBY020000339">
    <property type="protein sequence ID" value="CAK7945939.1"/>
    <property type="molecule type" value="Genomic_DNA"/>
</dbReference>
<evidence type="ECO:0000256" key="8">
    <source>
        <dbReference type="ARBA" id="ARBA00022932"/>
    </source>
</evidence>
<comment type="caution">
    <text evidence="11">The sequence shown here is derived from an EMBL/GenBank/DDBJ whole genome shotgun (WGS) entry which is preliminary data.</text>
</comment>
<dbReference type="GO" id="GO:0003964">
    <property type="term" value="F:RNA-directed DNA polymerase activity"/>
    <property type="evidence" value="ECO:0007669"/>
    <property type="project" value="UniProtKB-KW"/>
</dbReference>
<dbReference type="InterPro" id="IPR012337">
    <property type="entry name" value="RNaseH-like_sf"/>
</dbReference>
<keyword evidence="4" id="KW-0378">Hydrolase</keyword>